<dbReference type="Gene3D" id="1.10.1660.10">
    <property type="match status" value="1"/>
</dbReference>
<keyword evidence="6" id="KW-1185">Reference proteome</keyword>
<dbReference type="AlphaFoldDB" id="A0A1G6IXL7"/>
<dbReference type="InterPro" id="IPR000551">
    <property type="entry name" value="MerR-type_HTH_dom"/>
</dbReference>
<keyword evidence="3" id="KW-0804">Transcription</keyword>
<dbReference type="OrthoDB" id="9808480at2"/>
<dbReference type="PRINTS" id="PR00040">
    <property type="entry name" value="HTHMERR"/>
</dbReference>
<evidence type="ECO:0000256" key="3">
    <source>
        <dbReference type="ARBA" id="ARBA00023163"/>
    </source>
</evidence>
<dbReference type="EMBL" id="FMYK01000003">
    <property type="protein sequence ID" value="SDC10825.1"/>
    <property type="molecule type" value="Genomic_DNA"/>
</dbReference>
<evidence type="ECO:0000259" key="4">
    <source>
        <dbReference type="PROSITE" id="PS50937"/>
    </source>
</evidence>
<dbReference type="Proteomes" id="UP000242317">
    <property type="component" value="Unassembled WGS sequence"/>
</dbReference>
<dbReference type="GO" id="GO:0003700">
    <property type="term" value="F:DNA-binding transcription factor activity"/>
    <property type="evidence" value="ECO:0007669"/>
    <property type="project" value="InterPro"/>
</dbReference>
<accession>A0A1G6IXL7</accession>
<dbReference type="GO" id="GO:0003677">
    <property type="term" value="F:DNA binding"/>
    <property type="evidence" value="ECO:0007669"/>
    <property type="project" value="UniProtKB-KW"/>
</dbReference>
<proteinExistence type="predicted"/>
<keyword evidence="2 5" id="KW-0238">DNA-binding</keyword>
<feature type="domain" description="HTH merR-type" evidence="4">
    <location>
        <begin position="1"/>
        <end position="69"/>
    </location>
</feature>
<dbReference type="PANTHER" id="PTHR30204:SF94">
    <property type="entry name" value="HEAVY METAL-DEPENDENT TRANSCRIPTIONAL REGULATOR HI_0293-RELATED"/>
    <property type="match status" value="1"/>
</dbReference>
<dbReference type="PANTHER" id="PTHR30204">
    <property type="entry name" value="REDOX-CYCLING DRUG-SENSING TRANSCRIPTIONAL ACTIVATOR SOXR"/>
    <property type="match status" value="1"/>
</dbReference>
<dbReference type="InterPro" id="IPR047057">
    <property type="entry name" value="MerR_fam"/>
</dbReference>
<evidence type="ECO:0000313" key="5">
    <source>
        <dbReference type="EMBL" id="SDC10825.1"/>
    </source>
</evidence>
<evidence type="ECO:0000256" key="1">
    <source>
        <dbReference type="ARBA" id="ARBA00023015"/>
    </source>
</evidence>
<dbReference type="Pfam" id="PF13411">
    <property type="entry name" value="MerR_1"/>
    <property type="match status" value="1"/>
</dbReference>
<evidence type="ECO:0000313" key="6">
    <source>
        <dbReference type="Proteomes" id="UP000242317"/>
    </source>
</evidence>
<dbReference type="InterPro" id="IPR009061">
    <property type="entry name" value="DNA-bd_dom_put_sf"/>
</dbReference>
<keyword evidence="1" id="KW-0805">Transcription regulation</keyword>
<sequence length="137" mass="15858">MNISELSNLSGVNAPTIRYYEQIKLLPKAERLSNGYRKYSEEDLKKLFLIKQAQQVGFSLDEIKALIPVNVTKWNHDLLIKTLTEKITEITAMQKMLAENKQNLIALTESIQDKPMDMSCEENANRLMNIYYDESEN</sequence>
<protein>
    <submittedName>
        <fullName evidence="5">DNA-binding transcriptional regulator, MerR family</fullName>
    </submittedName>
</protein>
<organism evidence="5 6">
    <name type="scientific">Acinetobacter marinus</name>
    <dbReference type="NCBI Taxonomy" id="281375"/>
    <lineage>
        <taxon>Bacteria</taxon>
        <taxon>Pseudomonadati</taxon>
        <taxon>Pseudomonadota</taxon>
        <taxon>Gammaproteobacteria</taxon>
        <taxon>Moraxellales</taxon>
        <taxon>Moraxellaceae</taxon>
        <taxon>Acinetobacter</taxon>
    </lineage>
</organism>
<gene>
    <name evidence="5" type="ORF">SAMN05421749_103166</name>
</gene>
<reference evidence="6" key="1">
    <citation type="submission" date="2016-09" db="EMBL/GenBank/DDBJ databases">
        <authorList>
            <person name="Varghese N."/>
            <person name="Submissions S."/>
        </authorList>
    </citation>
    <scope>NUCLEOTIDE SEQUENCE [LARGE SCALE GENOMIC DNA]</scope>
    <source>
        <strain evidence="6">ANC 3699</strain>
    </source>
</reference>
<name>A0A1G6IXL7_9GAMM</name>
<dbReference type="SMART" id="SM00422">
    <property type="entry name" value="HTH_MERR"/>
    <property type="match status" value="1"/>
</dbReference>
<dbReference type="SUPFAM" id="SSF46955">
    <property type="entry name" value="Putative DNA-binding domain"/>
    <property type="match status" value="1"/>
</dbReference>
<dbReference type="RefSeq" id="WP_092617890.1">
    <property type="nucleotide sequence ID" value="NZ_FMYK01000003.1"/>
</dbReference>
<evidence type="ECO:0000256" key="2">
    <source>
        <dbReference type="ARBA" id="ARBA00023125"/>
    </source>
</evidence>
<dbReference type="PROSITE" id="PS50937">
    <property type="entry name" value="HTH_MERR_2"/>
    <property type="match status" value="1"/>
</dbReference>